<protein>
    <submittedName>
        <fullName evidence="7">Myb-like DNA-binding domain protein</fullName>
    </submittedName>
</protein>
<dbReference type="Gene3D" id="1.10.10.60">
    <property type="entry name" value="Homeodomain-like"/>
    <property type="match status" value="3"/>
</dbReference>
<keyword evidence="1" id="KW-0677">Repeat</keyword>
<dbReference type="PROSITE" id="PS50090">
    <property type="entry name" value="MYB_LIKE"/>
    <property type="match status" value="3"/>
</dbReference>
<feature type="compositionally biased region" description="Polar residues" evidence="3">
    <location>
        <begin position="79"/>
        <end position="97"/>
    </location>
</feature>
<feature type="compositionally biased region" description="Acidic residues" evidence="3">
    <location>
        <begin position="330"/>
        <end position="359"/>
    </location>
</feature>
<sequence>MIKTEGMQSQLQSQLAIQQAMHNMNYFANPALYANQARLNSEGNLNALGGVGGIQPSSNHNLNSTSFLEGSGASYKQYLKNNKGSNHQLNDSNNSPGSVPHSHHNINISHFKNKRIIVKHANIVKKKRQIKIWTSEEDELLKRLCEQMPGKWNEIAAKIPGRNASQCSQRWRRILPTKVRKPWTPEEDQKVLELSEKYGKNWGMIAQHIEGKTGKQVRERYINKLDPSIKRSPWTEEEDQKILDMFLEQGPKWSAISNELVGRPENTVKNRFYSHISRIYLSDDNSYIANKNSDNNQKVKDACSNNTKNNASKKKQIQVQKVAAKNLNVMEEDDVDGENDEDDDDDDDDEDDDDEEEDDERSHNNNHLQNSQNMHNGNGKLGLNAPASMYSHINQAVANASQQFAMQNETNKKQQTTSYINIYKSCLILKSIQQLHKNLIYSL</sequence>
<evidence type="ECO:0000256" key="2">
    <source>
        <dbReference type="ARBA" id="ARBA00023125"/>
    </source>
</evidence>
<dbReference type="KEGG" id="tet:TTHERM_00011400"/>
<evidence type="ECO:0000256" key="3">
    <source>
        <dbReference type="SAM" id="MobiDB-lite"/>
    </source>
</evidence>
<dbReference type="eggNOG" id="KOG0048">
    <property type="taxonomic scope" value="Eukaryota"/>
</dbReference>
<dbReference type="OrthoDB" id="2143914at2759"/>
<evidence type="ECO:0000259" key="4">
    <source>
        <dbReference type="PROSITE" id="PS50090"/>
    </source>
</evidence>
<evidence type="ECO:0000259" key="5">
    <source>
        <dbReference type="PROSITE" id="PS51293"/>
    </source>
</evidence>
<dbReference type="SUPFAM" id="SSF46689">
    <property type="entry name" value="Homeodomain-like"/>
    <property type="match status" value="2"/>
</dbReference>
<feature type="region of interest" description="Disordered" evidence="3">
    <location>
        <begin position="78"/>
        <end position="105"/>
    </location>
</feature>
<dbReference type="GO" id="GO:0000978">
    <property type="term" value="F:RNA polymerase II cis-regulatory region sequence-specific DNA binding"/>
    <property type="evidence" value="ECO:0007669"/>
    <property type="project" value="TreeGrafter"/>
</dbReference>
<gene>
    <name evidence="7" type="ORF">TTHERM_00011400</name>
</gene>
<dbReference type="SMART" id="SM00717">
    <property type="entry name" value="SANT"/>
    <property type="match status" value="3"/>
</dbReference>
<evidence type="ECO:0000313" key="8">
    <source>
        <dbReference type="Proteomes" id="UP000009168"/>
    </source>
</evidence>
<feature type="domain" description="HTH myb-type" evidence="6">
    <location>
        <begin position="133"/>
        <end position="173"/>
    </location>
</feature>
<dbReference type="InterPro" id="IPR050560">
    <property type="entry name" value="MYB_TF"/>
</dbReference>
<feature type="domain" description="SANT" evidence="5">
    <location>
        <begin position="178"/>
        <end position="227"/>
    </location>
</feature>
<accession>Q22RZ8</accession>
<feature type="domain" description="Myb-like" evidence="4">
    <location>
        <begin position="133"/>
        <end position="175"/>
    </location>
</feature>
<dbReference type="InParanoid" id="Q22RZ8"/>
<dbReference type="InterPro" id="IPR016024">
    <property type="entry name" value="ARM-type_fold"/>
</dbReference>
<evidence type="ECO:0000259" key="6">
    <source>
        <dbReference type="PROSITE" id="PS51294"/>
    </source>
</evidence>
<dbReference type="InterPro" id="IPR017930">
    <property type="entry name" value="Myb_dom"/>
</dbReference>
<dbReference type="Proteomes" id="UP000009168">
    <property type="component" value="Unassembled WGS sequence"/>
</dbReference>
<feature type="domain" description="HTH myb-type" evidence="6">
    <location>
        <begin position="230"/>
        <end position="280"/>
    </location>
</feature>
<reference evidence="8" key="1">
    <citation type="journal article" date="2006" name="PLoS Biol.">
        <title>Macronuclear genome sequence of the ciliate Tetrahymena thermophila, a model eukaryote.</title>
        <authorList>
            <person name="Eisen J.A."/>
            <person name="Coyne R.S."/>
            <person name="Wu M."/>
            <person name="Wu D."/>
            <person name="Thiagarajan M."/>
            <person name="Wortman J.R."/>
            <person name="Badger J.H."/>
            <person name="Ren Q."/>
            <person name="Amedeo P."/>
            <person name="Jones K.M."/>
            <person name="Tallon L.J."/>
            <person name="Delcher A.L."/>
            <person name="Salzberg S.L."/>
            <person name="Silva J.C."/>
            <person name="Haas B.J."/>
            <person name="Majoros W.H."/>
            <person name="Farzad M."/>
            <person name="Carlton J.M."/>
            <person name="Smith R.K. Jr."/>
            <person name="Garg J."/>
            <person name="Pearlman R.E."/>
            <person name="Karrer K.M."/>
            <person name="Sun L."/>
            <person name="Manning G."/>
            <person name="Elde N.C."/>
            <person name="Turkewitz A.P."/>
            <person name="Asai D.J."/>
            <person name="Wilkes D.E."/>
            <person name="Wang Y."/>
            <person name="Cai H."/>
            <person name="Collins K."/>
            <person name="Stewart B.A."/>
            <person name="Lee S.R."/>
            <person name="Wilamowska K."/>
            <person name="Weinberg Z."/>
            <person name="Ruzzo W.L."/>
            <person name="Wloga D."/>
            <person name="Gaertig J."/>
            <person name="Frankel J."/>
            <person name="Tsao C.-C."/>
            <person name="Gorovsky M.A."/>
            <person name="Keeling P.J."/>
            <person name="Waller R.F."/>
            <person name="Patron N.J."/>
            <person name="Cherry J.M."/>
            <person name="Stover N.A."/>
            <person name="Krieger C.J."/>
            <person name="del Toro C."/>
            <person name="Ryder H.F."/>
            <person name="Williamson S.C."/>
            <person name="Barbeau R.A."/>
            <person name="Hamilton E.P."/>
            <person name="Orias E."/>
        </authorList>
    </citation>
    <scope>NUCLEOTIDE SEQUENCE [LARGE SCALE GENOMIC DNA]</scope>
    <source>
        <strain evidence="8">SB210</strain>
    </source>
</reference>
<evidence type="ECO:0000313" key="7">
    <source>
        <dbReference type="EMBL" id="EAR87974.2"/>
    </source>
</evidence>
<dbReference type="CDD" id="cd00167">
    <property type="entry name" value="SANT"/>
    <property type="match status" value="3"/>
</dbReference>
<dbReference type="FunFam" id="1.10.10.60:FF:000010">
    <property type="entry name" value="Transcriptional activator Myb isoform A"/>
    <property type="match status" value="1"/>
</dbReference>
<keyword evidence="8" id="KW-1185">Reference proteome</keyword>
<dbReference type="HOGENOM" id="CLU_596554_0_0_1"/>
<dbReference type="AlphaFoldDB" id="Q22RZ8"/>
<feature type="domain" description="HTH myb-type" evidence="6">
    <location>
        <begin position="175"/>
        <end position="229"/>
    </location>
</feature>
<dbReference type="PANTHER" id="PTHR45614">
    <property type="entry name" value="MYB PROTEIN-RELATED"/>
    <property type="match status" value="1"/>
</dbReference>
<dbReference type="GO" id="GO:0000981">
    <property type="term" value="F:DNA-binding transcription factor activity, RNA polymerase II-specific"/>
    <property type="evidence" value="ECO:0007669"/>
    <property type="project" value="TreeGrafter"/>
</dbReference>
<dbReference type="GeneID" id="7846023"/>
<dbReference type="SUPFAM" id="SSF48371">
    <property type="entry name" value="ARM repeat"/>
    <property type="match status" value="1"/>
</dbReference>
<dbReference type="InterPro" id="IPR009057">
    <property type="entry name" value="Homeodomain-like_sf"/>
</dbReference>
<proteinExistence type="predicted"/>
<dbReference type="GO" id="GO:0005634">
    <property type="term" value="C:nucleus"/>
    <property type="evidence" value="ECO:0007669"/>
    <property type="project" value="TreeGrafter"/>
</dbReference>
<name>Q22RZ8_TETTS</name>
<dbReference type="PANTHER" id="PTHR45614:SF69">
    <property type="entry name" value="CHROMOSOME UNDETERMINED SCAFFOLD_38, WHOLE GENOME SHOTGUN SEQUENCE"/>
    <property type="match status" value="1"/>
</dbReference>
<keyword evidence="2 7" id="KW-0238">DNA-binding</keyword>
<dbReference type="RefSeq" id="XP_001008219.2">
    <property type="nucleotide sequence ID" value="XM_001008219.3"/>
</dbReference>
<dbReference type="Pfam" id="PF00249">
    <property type="entry name" value="Myb_DNA-binding"/>
    <property type="match status" value="1"/>
</dbReference>
<feature type="compositionally biased region" description="Low complexity" evidence="3">
    <location>
        <begin position="365"/>
        <end position="376"/>
    </location>
</feature>
<dbReference type="PROSITE" id="PS51294">
    <property type="entry name" value="HTH_MYB"/>
    <property type="match status" value="3"/>
</dbReference>
<feature type="region of interest" description="Disordered" evidence="3">
    <location>
        <begin position="291"/>
        <end position="385"/>
    </location>
</feature>
<dbReference type="EMBL" id="GG662845">
    <property type="protein sequence ID" value="EAR87974.2"/>
    <property type="molecule type" value="Genomic_DNA"/>
</dbReference>
<dbReference type="InterPro" id="IPR001005">
    <property type="entry name" value="SANT/Myb"/>
</dbReference>
<dbReference type="Pfam" id="PF13921">
    <property type="entry name" value="Myb_DNA-bind_6"/>
    <property type="match status" value="1"/>
</dbReference>
<feature type="domain" description="Myb-like" evidence="4">
    <location>
        <begin position="226"/>
        <end position="276"/>
    </location>
</feature>
<evidence type="ECO:0000256" key="1">
    <source>
        <dbReference type="ARBA" id="ARBA00022737"/>
    </source>
</evidence>
<dbReference type="PROSITE" id="PS51293">
    <property type="entry name" value="SANT"/>
    <property type="match status" value="1"/>
</dbReference>
<dbReference type="InterPro" id="IPR017884">
    <property type="entry name" value="SANT_dom"/>
</dbReference>
<dbReference type="STRING" id="312017.Q22RZ8"/>
<organism evidence="7 8">
    <name type="scientific">Tetrahymena thermophila (strain SB210)</name>
    <dbReference type="NCBI Taxonomy" id="312017"/>
    <lineage>
        <taxon>Eukaryota</taxon>
        <taxon>Sar</taxon>
        <taxon>Alveolata</taxon>
        <taxon>Ciliophora</taxon>
        <taxon>Intramacronucleata</taxon>
        <taxon>Oligohymenophorea</taxon>
        <taxon>Hymenostomatida</taxon>
        <taxon>Tetrahymenina</taxon>
        <taxon>Tetrahymenidae</taxon>
        <taxon>Tetrahymena</taxon>
    </lineage>
</organism>
<feature type="domain" description="Myb-like" evidence="4">
    <location>
        <begin position="180"/>
        <end position="225"/>
    </location>
</feature>